<dbReference type="PANTHER" id="PTHR30061:SF50">
    <property type="entry name" value="MALTOSE_MALTODEXTRIN-BINDING PERIPLASMIC PROTEIN"/>
    <property type="match status" value="1"/>
</dbReference>
<evidence type="ECO:0000256" key="1">
    <source>
        <dbReference type="ARBA" id="ARBA00008520"/>
    </source>
</evidence>
<dbReference type="SUPFAM" id="SSF53850">
    <property type="entry name" value="Periplasmic binding protein-like II"/>
    <property type="match status" value="1"/>
</dbReference>
<dbReference type="InterPro" id="IPR006059">
    <property type="entry name" value="SBP"/>
</dbReference>
<feature type="chain" id="PRO_5038452394" evidence="4">
    <location>
        <begin position="22"/>
        <end position="435"/>
    </location>
</feature>
<reference evidence="5 6" key="2">
    <citation type="journal article" date="2012" name="Stand. Genomic Sci.">
        <title>Complete genome sequence of the moderately thermophilic mineral-sulfide-oxidizing firmicute Sulfobacillus acidophilus type strain (NAL(T)).</title>
        <authorList>
            <person name="Anderson I."/>
            <person name="Chertkov O."/>
            <person name="Chen A."/>
            <person name="Saunders E."/>
            <person name="Lapidus A."/>
            <person name="Nolan M."/>
            <person name="Lucas S."/>
            <person name="Hammon N."/>
            <person name="Deshpande S."/>
            <person name="Cheng J.F."/>
            <person name="Han C."/>
            <person name="Tapia R."/>
            <person name="Goodwin L.A."/>
            <person name="Pitluck S."/>
            <person name="Liolios K."/>
            <person name="Pagani I."/>
            <person name="Ivanova N."/>
            <person name="Mikhailova N."/>
            <person name="Pati A."/>
            <person name="Palaniappan K."/>
            <person name="Land M."/>
            <person name="Pan C."/>
            <person name="Rohde M."/>
            <person name="Pukall R."/>
            <person name="Goker M."/>
            <person name="Detter J.C."/>
            <person name="Woyke T."/>
            <person name="Bristow J."/>
            <person name="Eisen J.A."/>
            <person name="Markowitz V."/>
            <person name="Hugenholtz P."/>
            <person name="Kyrpides N.C."/>
            <person name="Klenk H.P."/>
            <person name="Mavromatis K."/>
        </authorList>
    </citation>
    <scope>NUCLEOTIDE SEQUENCE [LARGE SCALE GENOMIC DNA]</scope>
    <source>
        <strain evidence="6">ATCC 700253 / DSM 10332 / NAL</strain>
    </source>
</reference>
<dbReference type="KEGG" id="sap:Sulac_2175"/>
<dbReference type="CDD" id="cd14750">
    <property type="entry name" value="PBP2_TMBP"/>
    <property type="match status" value="1"/>
</dbReference>
<dbReference type="Proteomes" id="UP000005439">
    <property type="component" value="Chromosome"/>
</dbReference>
<dbReference type="GO" id="GO:1901982">
    <property type="term" value="F:maltose binding"/>
    <property type="evidence" value="ECO:0007669"/>
    <property type="project" value="TreeGrafter"/>
</dbReference>
<evidence type="ECO:0000313" key="6">
    <source>
        <dbReference type="Proteomes" id="UP000005439"/>
    </source>
</evidence>
<dbReference type="HOGENOM" id="CLU_031285_9_1_9"/>
<evidence type="ECO:0000256" key="3">
    <source>
        <dbReference type="ARBA" id="ARBA00022729"/>
    </source>
</evidence>
<keyword evidence="3 4" id="KW-0732">Signal</keyword>
<dbReference type="GO" id="GO:0015768">
    <property type="term" value="P:maltose transport"/>
    <property type="evidence" value="ECO:0007669"/>
    <property type="project" value="TreeGrafter"/>
</dbReference>
<accession>G8TTI8</accession>
<dbReference type="GO" id="GO:0042956">
    <property type="term" value="P:maltodextrin transmembrane transport"/>
    <property type="evidence" value="ECO:0007669"/>
    <property type="project" value="TreeGrafter"/>
</dbReference>
<dbReference type="PATRIC" id="fig|679936.5.peg.2246"/>
<proteinExistence type="inferred from homology"/>
<keyword evidence="2" id="KW-0813">Transport</keyword>
<evidence type="ECO:0000256" key="2">
    <source>
        <dbReference type="ARBA" id="ARBA00022448"/>
    </source>
</evidence>
<dbReference type="EMBL" id="CP003179">
    <property type="protein sequence ID" value="AEW05654.1"/>
    <property type="molecule type" value="Genomic_DNA"/>
</dbReference>
<keyword evidence="6" id="KW-1185">Reference proteome</keyword>
<protein>
    <submittedName>
        <fullName evidence="5">Carbohydrate ABC transporter substrate-binding protein, CUT1 family</fullName>
    </submittedName>
</protein>
<sequence length="435" mass="46735">MNNILVRSAAGLAALTTLSLAGCGQTSTPTPSSAGSSEPVTITWYASPIAGVGIRSDMIRLFEKSYPNIRVKLITAPTNTDTNRAALTTQISSGSATPDVFMGDVVWPAQFASANLALDLSKYLPSSFWSRFAPGLVQGASYRGQVYGAPFFMDAGFLYYRKDLLAEAHLPVPHTWAQLIQDSQTLQRDGLVRYGFVWEGNAYEGLTCDWMEYMTDAGGKILNAAGTRSEINSPASLKALTLMRSFITSGVSPAAVTTFEEPQAMAVFDAGQAAFLRNWDYAWSNSNDPTDSKVVGKVGVAPLPTFSAGQYPGYSNIGGWDIYINPHSQHIPQDLTFIKWITGTQAQTVLATKFSEIPTNYAVQKNPAVRQINPVLAAVSQVRLIARPAGTPAYPKVSQAIYSNINAALNGSVSPQTALQQAQAQINQAISQNSL</sequence>
<evidence type="ECO:0000313" key="5">
    <source>
        <dbReference type="EMBL" id="AEW05654.1"/>
    </source>
</evidence>
<dbReference type="STRING" id="679936.Sulac_2175"/>
<dbReference type="GO" id="GO:0055052">
    <property type="term" value="C:ATP-binding cassette (ABC) transporter complex, substrate-binding subunit-containing"/>
    <property type="evidence" value="ECO:0007669"/>
    <property type="project" value="TreeGrafter"/>
</dbReference>
<dbReference type="PROSITE" id="PS51257">
    <property type="entry name" value="PROKAR_LIPOPROTEIN"/>
    <property type="match status" value="1"/>
</dbReference>
<dbReference type="Pfam" id="PF01547">
    <property type="entry name" value="SBP_bac_1"/>
    <property type="match status" value="1"/>
</dbReference>
<gene>
    <name evidence="5" type="ordered locus">Sulac_2175</name>
</gene>
<dbReference type="Gene3D" id="3.40.190.10">
    <property type="entry name" value="Periplasmic binding protein-like II"/>
    <property type="match status" value="2"/>
</dbReference>
<feature type="signal peptide" evidence="4">
    <location>
        <begin position="1"/>
        <end position="21"/>
    </location>
</feature>
<reference evidence="6" key="1">
    <citation type="submission" date="2011-12" db="EMBL/GenBank/DDBJ databases">
        <title>The complete genome of chromosome of Sulfobacillus acidophilus DSM 10332.</title>
        <authorList>
            <person name="Lucas S."/>
            <person name="Han J."/>
            <person name="Lapidus A."/>
            <person name="Bruce D."/>
            <person name="Goodwin L."/>
            <person name="Pitluck S."/>
            <person name="Peters L."/>
            <person name="Kyrpides N."/>
            <person name="Mavromatis K."/>
            <person name="Ivanova N."/>
            <person name="Mikhailova N."/>
            <person name="Chertkov O."/>
            <person name="Saunders E."/>
            <person name="Detter J.C."/>
            <person name="Tapia R."/>
            <person name="Han C."/>
            <person name="Land M."/>
            <person name="Hauser L."/>
            <person name="Markowitz V."/>
            <person name="Cheng J.-F."/>
            <person name="Hugenholtz P."/>
            <person name="Woyke T."/>
            <person name="Wu D."/>
            <person name="Pukall R."/>
            <person name="Gehrich-Schroeter G."/>
            <person name="Schneider S."/>
            <person name="Klenk H.-P."/>
            <person name="Eisen J.A."/>
        </authorList>
    </citation>
    <scope>NUCLEOTIDE SEQUENCE [LARGE SCALE GENOMIC DNA]</scope>
    <source>
        <strain evidence="6">ATCC 700253 / DSM 10332 / NAL</strain>
    </source>
</reference>
<dbReference type="PANTHER" id="PTHR30061">
    <property type="entry name" value="MALTOSE-BINDING PERIPLASMIC PROTEIN"/>
    <property type="match status" value="1"/>
</dbReference>
<organism evidence="5 6">
    <name type="scientific">Sulfobacillus acidophilus (strain ATCC 700253 / DSM 10332 / NAL)</name>
    <dbReference type="NCBI Taxonomy" id="679936"/>
    <lineage>
        <taxon>Bacteria</taxon>
        <taxon>Bacillati</taxon>
        <taxon>Bacillota</taxon>
        <taxon>Clostridia</taxon>
        <taxon>Eubacteriales</taxon>
        <taxon>Clostridiales Family XVII. Incertae Sedis</taxon>
        <taxon>Sulfobacillus</taxon>
    </lineage>
</organism>
<comment type="similarity">
    <text evidence="1">Belongs to the bacterial solute-binding protein 1 family.</text>
</comment>
<name>G8TTI8_SULAD</name>
<evidence type="ECO:0000256" key="4">
    <source>
        <dbReference type="SAM" id="SignalP"/>
    </source>
</evidence>
<dbReference type="AlphaFoldDB" id="G8TTI8"/>